<evidence type="ECO:0000313" key="2">
    <source>
        <dbReference type="EMBL" id="CBY02052.1"/>
    </source>
</evidence>
<evidence type="ECO:0000313" key="3">
    <source>
        <dbReference type="Proteomes" id="UP000002668"/>
    </source>
</evidence>
<organism evidence="2 3">
    <name type="scientific">Leptosphaeria maculans (strain JN3 / isolate v23.1.3 / race Av1-4-5-6-7-8)</name>
    <name type="common">Blackleg fungus</name>
    <name type="synonym">Phoma lingam</name>
    <dbReference type="NCBI Taxonomy" id="985895"/>
    <lineage>
        <taxon>Eukaryota</taxon>
        <taxon>Fungi</taxon>
        <taxon>Dikarya</taxon>
        <taxon>Ascomycota</taxon>
        <taxon>Pezizomycotina</taxon>
        <taxon>Dothideomycetes</taxon>
        <taxon>Pleosporomycetidae</taxon>
        <taxon>Pleosporales</taxon>
        <taxon>Pleosporineae</taxon>
        <taxon>Leptosphaeriaceae</taxon>
        <taxon>Plenodomus</taxon>
        <taxon>Plenodomus lingam/Leptosphaeria maculans species complex</taxon>
    </lineage>
</organism>
<dbReference type="VEuPathDB" id="FungiDB:LEMA_P008390.1"/>
<feature type="region of interest" description="Disordered" evidence="1">
    <location>
        <begin position="1"/>
        <end position="33"/>
    </location>
</feature>
<proteinExistence type="predicted"/>
<keyword evidence="3" id="KW-1185">Reference proteome</keyword>
<dbReference type="EMBL" id="FP929139">
    <property type="protein sequence ID" value="CBY02052.1"/>
    <property type="molecule type" value="Genomic_DNA"/>
</dbReference>
<evidence type="ECO:0000256" key="1">
    <source>
        <dbReference type="SAM" id="MobiDB-lite"/>
    </source>
</evidence>
<dbReference type="Proteomes" id="UP000002668">
    <property type="component" value="Genome"/>
</dbReference>
<dbReference type="InParanoid" id="E5AFR3"/>
<sequence length="33" mass="3625">MGIEGEDRELEGPPSRMGWFTEARGLQDRSGGC</sequence>
<accession>E5AFR3</accession>
<name>E5AFR3_LEPMJ</name>
<gene>
    <name evidence="2" type="ORF">LEMA_P008390.1</name>
</gene>
<dbReference type="HOGENOM" id="CLU_3384942_0_0_1"/>
<dbReference type="AlphaFoldDB" id="E5AFR3"/>
<reference evidence="3" key="1">
    <citation type="journal article" date="2011" name="Nat. Commun.">
        <title>Effector diversification within compartments of the Leptosphaeria maculans genome affected by Repeat-Induced Point mutations.</title>
        <authorList>
            <person name="Rouxel T."/>
            <person name="Grandaubert J."/>
            <person name="Hane J.K."/>
            <person name="Hoede C."/>
            <person name="van de Wouw A.P."/>
            <person name="Couloux A."/>
            <person name="Dominguez V."/>
            <person name="Anthouard V."/>
            <person name="Bally P."/>
            <person name="Bourras S."/>
            <person name="Cozijnsen A.J."/>
            <person name="Ciuffetti L.M."/>
            <person name="Degrave A."/>
            <person name="Dilmaghani A."/>
            <person name="Duret L."/>
            <person name="Fudal I."/>
            <person name="Goodwin S.B."/>
            <person name="Gout L."/>
            <person name="Glaser N."/>
            <person name="Linglin J."/>
            <person name="Kema G.H.J."/>
            <person name="Lapalu N."/>
            <person name="Lawrence C.B."/>
            <person name="May K."/>
            <person name="Meyer M."/>
            <person name="Ollivier B."/>
            <person name="Poulain J."/>
            <person name="Schoch C.L."/>
            <person name="Simon A."/>
            <person name="Spatafora J.W."/>
            <person name="Stachowiak A."/>
            <person name="Turgeon B.G."/>
            <person name="Tyler B.M."/>
            <person name="Vincent D."/>
            <person name="Weissenbach J."/>
            <person name="Amselem J."/>
            <person name="Quesneville H."/>
            <person name="Oliver R.P."/>
            <person name="Wincker P."/>
            <person name="Balesdent M.-H."/>
            <person name="Howlett B.J."/>
        </authorList>
    </citation>
    <scope>NUCLEOTIDE SEQUENCE [LARGE SCALE GENOMIC DNA]</scope>
    <source>
        <strain evidence="3">JN3 / isolate v23.1.3 / race Av1-4-5-6-7-8</strain>
    </source>
</reference>
<protein>
    <submittedName>
        <fullName evidence="2">Predicted protein</fullName>
    </submittedName>
</protein>